<evidence type="ECO:0000313" key="2">
    <source>
        <dbReference type="WBParaSite" id="PS1159_v2.g10834.t1"/>
    </source>
</evidence>
<organism evidence="1 2">
    <name type="scientific">Panagrolaimus sp. PS1159</name>
    <dbReference type="NCBI Taxonomy" id="55785"/>
    <lineage>
        <taxon>Eukaryota</taxon>
        <taxon>Metazoa</taxon>
        <taxon>Ecdysozoa</taxon>
        <taxon>Nematoda</taxon>
        <taxon>Chromadorea</taxon>
        <taxon>Rhabditida</taxon>
        <taxon>Tylenchina</taxon>
        <taxon>Panagrolaimomorpha</taxon>
        <taxon>Panagrolaimoidea</taxon>
        <taxon>Panagrolaimidae</taxon>
        <taxon>Panagrolaimus</taxon>
    </lineage>
</organism>
<reference evidence="2" key="1">
    <citation type="submission" date="2022-11" db="UniProtKB">
        <authorList>
            <consortium name="WormBaseParasite"/>
        </authorList>
    </citation>
    <scope>IDENTIFICATION</scope>
</reference>
<proteinExistence type="predicted"/>
<dbReference type="WBParaSite" id="PS1159_v2.g10834.t1">
    <property type="protein sequence ID" value="PS1159_v2.g10834.t1"/>
    <property type="gene ID" value="PS1159_v2.g10834"/>
</dbReference>
<sequence length="596" mass="69088">MTVYVRKPKSLTRKCRSLFYLCVFGLFIYYILPLFNFHRYLDIEYGHRLFSKLNKSQAEFYAPNQTCRFPVLDPFDPSILKFIQHPLPLKCSPLQPEITYAKQNKVYLDEKLAYKSELTKLQYQYFRRANGSDSSVFYNPWKPFPTSGEISLSHWSGVVLKGTYNKTFTYSNIYASIEPLYDRTKNKDPQADAYRPNIVIIGIDSVSRSNVIRNLPLTYKYLMEEIGGWDMRGYVKIDDNTFPNMVAVLTGHKATVQKSEFKLNPSHEFVDEWPFIWKNLSNIGYTTMLAEEQPGIFSYKAPGFKKQPTDYEIEKLDSILATWLEKIHKKELLRNTLLFITSDHGNRFDKIRSTLIGRYEERMPFLFMRPPQEMLNRFPAIENALTTNLYRMSCHYDFYETLIDIVKGEYGNVQRPRLKNRGYSLFNEIPTNRTCKDVEIEEHFCVCQEETSLSITDPLVEKSAKAILEQINESLNPVKERCLPVELSSIISAEKLTANKKVQNNNRYHYAQLLSDKNVTNIISFVRVTLQTSPNKGIFEGVVQVTQASPTNPKIIAAVTGYDNISRINTYGNAANCVSLTHRYLEKFCTCREAGF</sequence>
<protein>
    <submittedName>
        <fullName evidence="2">Sulfatase N-terminal domain-containing protein</fullName>
    </submittedName>
</protein>
<name>A0AC35EX72_9BILA</name>
<accession>A0AC35EX72</accession>
<dbReference type="Proteomes" id="UP000887580">
    <property type="component" value="Unplaced"/>
</dbReference>
<evidence type="ECO:0000313" key="1">
    <source>
        <dbReference type="Proteomes" id="UP000887580"/>
    </source>
</evidence>